<dbReference type="InterPro" id="IPR022892">
    <property type="entry name" value="RNaseHI"/>
</dbReference>
<accession>V8G853</accession>
<dbReference type="InterPro" id="IPR002156">
    <property type="entry name" value="RNaseH_domain"/>
</dbReference>
<dbReference type="EMBL" id="AYSV01000077">
    <property type="protein sequence ID" value="ETD72133.1"/>
    <property type="molecule type" value="Genomic_DNA"/>
</dbReference>
<sequence length="149" mass="16880">MNDYIDIWTDGACKGNPGKGGWGAVLQYKQHRKELYGGEENTTNNRMEMQAVIEALQSLKKPHSKVRLHIDSQYVKNGITQWMPNWIARGWKTADKKPVKNQDLWLQLNALCQLHEIDWIWVKGHAGNPGNEKADELANLGVAQLTSST</sequence>
<evidence type="ECO:0000256" key="4">
    <source>
        <dbReference type="ARBA" id="ARBA00011245"/>
    </source>
</evidence>
<evidence type="ECO:0000256" key="6">
    <source>
        <dbReference type="ARBA" id="ARBA00022722"/>
    </source>
</evidence>
<dbReference type="PANTHER" id="PTHR10642:SF26">
    <property type="entry name" value="RIBONUCLEASE H1"/>
    <property type="match status" value="1"/>
</dbReference>
<feature type="binding site" evidence="11">
    <location>
        <position position="10"/>
    </location>
    <ligand>
        <name>Mg(2+)</name>
        <dbReference type="ChEBI" id="CHEBI:18420"/>
        <label>1</label>
    </ligand>
</feature>
<name>V8G853_9BURK</name>
<dbReference type="Pfam" id="PF00075">
    <property type="entry name" value="RNase_H"/>
    <property type="match status" value="1"/>
</dbReference>
<evidence type="ECO:0000256" key="8">
    <source>
        <dbReference type="ARBA" id="ARBA00022759"/>
    </source>
</evidence>
<feature type="binding site" evidence="11">
    <location>
        <position position="135"/>
    </location>
    <ligand>
        <name>Mg(2+)</name>
        <dbReference type="ChEBI" id="CHEBI:18420"/>
        <label>2</label>
    </ligand>
</feature>
<keyword evidence="6 11" id="KW-0540">Nuclease</keyword>
<evidence type="ECO:0000256" key="10">
    <source>
        <dbReference type="ARBA" id="ARBA00022842"/>
    </source>
</evidence>
<proteinExistence type="inferred from homology"/>
<gene>
    <name evidence="11" type="primary">rnhA</name>
    <name evidence="13" type="ORF">V757_06025</name>
</gene>
<dbReference type="GO" id="GO:0003676">
    <property type="term" value="F:nucleic acid binding"/>
    <property type="evidence" value="ECO:0007669"/>
    <property type="project" value="InterPro"/>
</dbReference>
<reference evidence="13 14" key="1">
    <citation type="submission" date="2013-11" db="EMBL/GenBank/DDBJ databases">
        <title>Genomic analysis of Pelistega sp. HM-7.</title>
        <authorList>
            <person name="Kumbhare S.V."/>
            <person name="Shetty S.A."/>
            <person name="Sharma O."/>
            <person name="Dhotre D.P."/>
        </authorList>
    </citation>
    <scope>NUCLEOTIDE SEQUENCE [LARGE SCALE GENOMIC DNA]</scope>
    <source>
        <strain evidence="13 14">HM-7</strain>
    </source>
</reference>
<evidence type="ECO:0000256" key="11">
    <source>
        <dbReference type="HAMAP-Rule" id="MF_00042"/>
    </source>
</evidence>
<evidence type="ECO:0000259" key="12">
    <source>
        <dbReference type="PROSITE" id="PS50879"/>
    </source>
</evidence>
<dbReference type="InterPro" id="IPR012337">
    <property type="entry name" value="RNaseH-like_sf"/>
</dbReference>
<dbReference type="OrthoDB" id="7845843at2"/>
<feature type="binding site" evidence="11">
    <location>
        <position position="71"/>
    </location>
    <ligand>
        <name>Mg(2+)</name>
        <dbReference type="ChEBI" id="CHEBI:18420"/>
        <label>1</label>
    </ligand>
</feature>
<dbReference type="RefSeq" id="WP_023950767.1">
    <property type="nucleotide sequence ID" value="NZ_AYSV01000077.1"/>
</dbReference>
<evidence type="ECO:0000256" key="2">
    <source>
        <dbReference type="ARBA" id="ARBA00004065"/>
    </source>
</evidence>
<dbReference type="InterPro" id="IPR050092">
    <property type="entry name" value="RNase_H"/>
</dbReference>
<comment type="subunit">
    <text evidence="4 11">Monomer.</text>
</comment>
<dbReference type="NCBIfam" id="NF001236">
    <property type="entry name" value="PRK00203.1"/>
    <property type="match status" value="1"/>
</dbReference>
<dbReference type="PATRIC" id="fig|1414851.3.peg.1220"/>
<evidence type="ECO:0000256" key="9">
    <source>
        <dbReference type="ARBA" id="ARBA00022801"/>
    </source>
</evidence>
<keyword evidence="10 11" id="KW-0460">Magnesium</keyword>
<keyword evidence="8 11" id="KW-0255">Endonuclease</keyword>
<comment type="cofactor">
    <cofactor evidence="11">
        <name>Mg(2+)</name>
        <dbReference type="ChEBI" id="CHEBI:18420"/>
    </cofactor>
    <text evidence="11">Binds 1 Mg(2+) ion per subunit. May bind a second metal ion at a regulatory site, or after substrate binding.</text>
</comment>
<comment type="function">
    <text evidence="2 11">Endonuclease that specifically degrades the RNA of RNA-DNA hybrids.</text>
</comment>
<dbReference type="CDD" id="cd09278">
    <property type="entry name" value="RNase_HI_prokaryote_like"/>
    <property type="match status" value="1"/>
</dbReference>
<feature type="binding site" evidence="11">
    <location>
        <position position="48"/>
    </location>
    <ligand>
        <name>Mg(2+)</name>
        <dbReference type="ChEBI" id="CHEBI:18420"/>
        <label>1</label>
    </ligand>
</feature>
<dbReference type="AlphaFoldDB" id="V8G853"/>
<dbReference type="PANTHER" id="PTHR10642">
    <property type="entry name" value="RIBONUCLEASE H1"/>
    <property type="match status" value="1"/>
</dbReference>
<feature type="binding site" evidence="11">
    <location>
        <position position="10"/>
    </location>
    <ligand>
        <name>Mg(2+)</name>
        <dbReference type="ChEBI" id="CHEBI:18420"/>
        <label>2</label>
    </ligand>
</feature>
<comment type="caution">
    <text evidence="13">The sequence shown here is derived from an EMBL/GenBank/DDBJ whole genome shotgun (WGS) entry which is preliminary data.</text>
</comment>
<protein>
    <recommendedName>
        <fullName evidence="5 11">Ribonuclease H</fullName>
        <shortName evidence="11">RNase H</shortName>
        <ecNumber evidence="5 11">3.1.26.4</ecNumber>
    </recommendedName>
</protein>
<dbReference type="FunFam" id="3.30.420.10:FF:000089">
    <property type="entry name" value="Ribonuclease H"/>
    <property type="match status" value="1"/>
</dbReference>
<dbReference type="PROSITE" id="PS50879">
    <property type="entry name" value="RNASE_H_1"/>
    <property type="match status" value="1"/>
</dbReference>
<evidence type="ECO:0000313" key="14">
    <source>
        <dbReference type="Proteomes" id="UP000018766"/>
    </source>
</evidence>
<evidence type="ECO:0000256" key="7">
    <source>
        <dbReference type="ARBA" id="ARBA00022723"/>
    </source>
</evidence>
<keyword evidence="7 11" id="KW-0479">Metal-binding</keyword>
<dbReference type="GO" id="GO:0004523">
    <property type="term" value="F:RNA-DNA hybrid ribonuclease activity"/>
    <property type="evidence" value="ECO:0007669"/>
    <property type="project" value="UniProtKB-UniRule"/>
</dbReference>
<dbReference type="SUPFAM" id="SSF53098">
    <property type="entry name" value="Ribonuclease H-like"/>
    <property type="match status" value="1"/>
</dbReference>
<comment type="catalytic activity">
    <reaction evidence="1 11">
        <text>Endonucleolytic cleavage to 5'-phosphomonoester.</text>
        <dbReference type="EC" id="3.1.26.4"/>
    </reaction>
</comment>
<dbReference type="GO" id="GO:0000287">
    <property type="term" value="F:magnesium ion binding"/>
    <property type="evidence" value="ECO:0007669"/>
    <property type="project" value="UniProtKB-UniRule"/>
</dbReference>
<keyword evidence="9 11" id="KW-0378">Hydrolase</keyword>
<evidence type="ECO:0000313" key="13">
    <source>
        <dbReference type="EMBL" id="ETD72133.1"/>
    </source>
</evidence>
<keyword evidence="11" id="KW-0963">Cytoplasm</keyword>
<dbReference type="InterPro" id="IPR036397">
    <property type="entry name" value="RNaseH_sf"/>
</dbReference>
<feature type="domain" description="RNase H type-1" evidence="12">
    <location>
        <begin position="1"/>
        <end position="143"/>
    </location>
</feature>
<dbReference type="Gene3D" id="3.30.420.10">
    <property type="entry name" value="Ribonuclease H-like superfamily/Ribonuclease H"/>
    <property type="match status" value="1"/>
</dbReference>
<dbReference type="HAMAP" id="MF_00042">
    <property type="entry name" value="RNase_H"/>
    <property type="match status" value="1"/>
</dbReference>
<dbReference type="EC" id="3.1.26.4" evidence="5 11"/>
<evidence type="ECO:0000256" key="1">
    <source>
        <dbReference type="ARBA" id="ARBA00000077"/>
    </source>
</evidence>
<dbReference type="Proteomes" id="UP000018766">
    <property type="component" value="Unassembled WGS sequence"/>
</dbReference>
<evidence type="ECO:0000256" key="5">
    <source>
        <dbReference type="ARBA" id="ARBA00012180"/>
    </source>
</evidence>
<dbReference type="GO" id="GO:0005737">
    <property type="term" value="C:cytoplasm"/>
    <property type="evidence" value="ECO:0007669"/>
    <property type="project" value="UniProtKB-SubCell"/>
</dbReference>
<dbReference type="GO" id="GO:0043137">
    <property type="term" value="P:DNA replication, removal of RNA primer"/>
    <property type="evidence" value="ECO:0007669"/>
    <property type="project" value="TreeGrafter"/>
</dbReference>
<comment type="similarity">
    <text evidence="3 11">Belongs to the RNase H family.</text>
</comment>
<keyword evidence="14" id="KW-1185">Reference proteome</keyword>
<comment type="subcellular location">
    <subcellularLocation>
        <location evidence="11">Cytoplasm</location>
    </subcellularLocation>
</comment>
<evidence type="ECO:0000256" key="3">
    <source>
        <dbReference type="ARBA" id="ARBA00005300"/>
    </source>
</evidence>
<organism evidence="13 14">
    <name type="scientific">Pelistega indica</name>
    <dbReference type="NCBI Taxonomy" id="1414851"/>
    <lineage>
        <taxon>Bacteria</taxon>
        <taxon>Pseudomonadati</taxon>
        <taxon>Pseudomonadota</taxon>
        <taxon>Betaproteobacteria</taxon>
        <taxon>Burkholderiales</taxon>
        <taxon>Alcaligenaceae</taxon>
        <taxon>Pelistega</taxon>
    </lineage>
</organism>